<protein>
    <recommendedName>
        <fullName evidence="5">EfeO-type cupredoxin-like domain-containing protein</fullName>
    </recommendedName>
</protein>
<feature type="signal peptide" evidence="2">
    <location>
        <begin position="1"/>
        <end position="25"/>
    </location>
</feature>
<evidence type="ECO:0000256" key="1">
    <source>
        <dbReference type="SAM" id="MobiDB-lite"/>
    </source>
</evidence>
<dbReference type="InterPro" id="IPR008972">
    <property type="entry name" value="Cupredoxin"/>
</dbReference>
<dbReference type="Proteomes" id="UP000515498">
    <property type="component" value="Plasmid unnamed1"/>
</dbReference>
<keyword evidence="3" id="KW-0614">Plasmid</keyword>
<dbReference type="SUPFAM" id="SSF49503">
    <property type="entry name" value="Cupredoxins"/>
    <property type="match status" value="1"/>
</dbReference>
<reference evidence="3 4" key="1">
    <citation type="submission" date="2020-07" db="EMBL/GenBank/DDBJ databases">
        <title>Draft genome sequence of four isobutane-metabolizing strains capable of cometabolically degrading diverse ether contaminants.</title>
        <authorList>
            <person name="Chen W."/>
            <person name="Faulkner N."/>
            <person name="Smith C."/>
            <person name="Hyman M."/>
        </authorList>
    </citation>
    <scope>NUCLEOTIDE SEQUENCE [LARGE SCALE GENOMIC DNA]</scope>
    <source>
        <strain evidence="3 4">2A</strain>
        <plasmid evidence="3 4">unnamed1</plasmid>
    </source>
</reference>
<evidence type="ECO:0000313" key="3">
    <source>
        <dbReference type="EMBL" id="QNJ96527.1"/>
    </source>
</evidence>
<name>A0A7G8PQB1_9MYCO</name>
<accession>A0A7G8PQB1</accession>
<feature type="compositionally biased region" description="Low complexity" evidence="1">
    <location>
        <begin position="59"/>
        <end position="69"/>
    </location>
</feature>
<evidence type="ECO:0000256" key="2">
    <source>
        <dbReference type="SAM" id="SignalP"/>
    </source>
</evidence>
<feature type="compositionally biased region" description="Low complexity" evidence="1">
    <location>
        <begin position="29"/>
        <end position="49"/>
    </location>
</feature>
<dbReference type="AlphaFoldDB" id="A0A7G8PQB1"/>
<dbReference type="Gene3D" id="2.60.40.420">
    <property type="entry name" value="Cupredoxins - blue copper proteins"/>
    <property type="match status" value="1"/>
</dbReference>
<evidence type="ECO:0000313" key="4">
    <source>
        <dbReference type="Proteomes" id="UP000515498"/>
    </source>
</evidence>
<proteinExistence type="predicted"/>
<keyword evidence="2" id="KW-0732">Signal</keyword>
<dbReference type="KEGG" id="mflu:HZU40_33895"/>
<evidence type="ECO:0008006" key="5">
    <source>
        <dbReference type="Google" id="ProtNLM"/>
    </source>
</evidence>
<gene>
    <name evidence="3" type="ORF">HZU40_33895</name>
</gene>
<organism evidence="3 4">
    <name type="scientific">Mycolicibacterium fluoranthenivorans</name>
    <dbReference type="NCBI Taxonomy" id="258505"/>
    <lineage>
        <taxon>Bacteria</taxon>
        <taxon>Bacillati</taxon>
        <taxon>Actinomycetota</taxon>
        <taxon>Actinomycetes</taxon>
        <taxon>Mycobacteriales</taxon>
        <taxon>Mycobacteriaceae</taxon>
        <taxon>Mycolicibacterium</taxon>
    </lineage>
</organism>
<feature type="region of interest" description="Disordered" evidence="1">
    <location>
        <begin position="27"/>
        <end position="70"/>
    </location>
</feature>
<geneLocation type="plasmid" evidence="3 4">
    <name>unnamed1</name>
</geneLocation>
<dbReference type="EMBL" id="CP059895">
    <property type="protein sequence ID" value="QNJ96527.1"/>
    <property type="molecule type" value="Genomic_DNA"/>
</dbReference>
<feature type="chain" id="PRO_5039277942" description="EfeO-type cupredoxin-like domain-containing protein" evidence="2">
    <location>
        <begin position="26"/>
        <end position="155"/>
    </location>
</feature>
<dbReference type="RefSeq" id="WP_187099617.1">
    <property type="nucleotide sequence ID" value="NZ_CP059895.1"/>
</dbReference>
<sequence length="155" mass="15938">MANASRRLCGVLTAGVLGLTLIACSSQGTSTPTTASQPASTASATAPNETTPPSPVPSPSASAQPGGAALEIPVQIRGGTVTPLNAQFDAKVGQPITLRVDSDVDEELHVHSVPEHEYEVLPKPGQTFTFSIDVPGQVAIELHHADKTVATLIVR</sequence>
<dbReference type="PROSITE" id="PS51257">
    <property type="entry name" value="PROKAR_LIPOPROTEIN"/>
    <property type="match status" value="1"/>
</dbReference>